<feature type="compositionally biased region" description="Basic and acidic residues" evidence="1">
    <location>
        <begin position="14"/>
        <end position="27"/>
    </location>
</feature>
<sequence length="73" mass="8075">MAHTFGQPLGMTTEKPRVTEEHHKQAERVMQSYDDDRPTVTLPGSGGTVSGTAVNDWVDDDGKPIYGRSDRDE</sequence>
<reference evidence="2 3" key="1">
    <citation type="submission" date="2014-11" db="EMBL/GenBank/DDBJ databases">
        <title>Mycobacterium setense Manresensis Genome.</title>
        <authorList>
            <person name="Rech G."/>
            <person name="Sumoy L."/>
        </authorList>
    </citation>
    <scope>NUCLEOTIDE SEQUENCE [LARGE SCALE GENOMIC DNA]</scope>
    <source>
        <strain evidence="2 3">Manresensis</strain>
    </source>
</reference>
<feature type="compositionally biased region" description="Basic and acidic residues" evidence="1">
    <location>
        <begin position="60"/>
        <end position="73"/>
    </location>
</feature>
<evidence type="ECO:0000256" key="1">
    <source>
        <dbReference type="SAM" id="MobiDB-lite"/>
    </source>
</evidence>
<evidence type="ECO:0000313" key="3">
    <source>
        <dbReference type="Proteomes" id="UP000031004"/>
    </source>
</evidence>
<feature type="region of interest" description="Disordered" evidence="1">
    <location>
        <begin position="1"/>
        <end position="73"/>
    </location>
</feature>
<dbReference type="EMBL" id="JTLZ01000002">
    <property type="protein sequence ID" value="KHO27907.1"/>
    <property type="molecule type" value="Genomic_DNA"/>
</dbReference>
<keyword evidence="3" id="KW-1185">Reference proteome</keyword>
<dbReference type="Proteomes" id="UP000031004">
    <property type="component" value="Unassembled WGS sequence"/>
</dbReference>
<name>A0ABR4Z096_9MYCO</name>
<gene>
    <name evidence="2" type="ORF">QQ44_03570</name>
</gene>
<accession>A0ABR4Z096</accession>
<organism evidence="2 3">
    <name type="scientific">Mycolicibacterium setense</name>
    <dbReference type="NCBI Taxonomy" id="431269"/>
    <lineage>
        <taxon>Bacteria</taxon>
        <taxon>Bacillati</taxon>
        <taxon>Actinomycetota</taxon>
        <taxon>Actinomycetes</taxon>
        <taxon>Mycobacteriales</taxon>
        <taxon>Mycobacteriaceae</taxon>
        <taxon>Mycolicibacterium</taxon>
    </lineage>
</organism>
<evidence type="ECO:0000313" key="2">
    <source>
        <dbReference type="EMBL" id="KHO27907.1"/>
    </source>
</evidence>
<protein>
    <submittedName>
        <fullName evidence="2">Uncharacterized protein</fullName>
    </submittedName>
</protein>
<proteinExistence type="predicted"/>
<comment type="caution">
    <text evidence="2">The sequence shown here is derived from an EMBL/GenBank/DDBJ whole genome shotgun (WGS) entry which is preliminary data.</text>
</comment>